<reference evidence="4 5" key="1">
    <citation type="journal article" date="2016" name="Mol. Biol. Evol.">
        <title>Comparative Genomics of Early-Diverging Mushroom-Forming Fungi Provides Insights into the Origins of Lignocellulose Decay Capabilities.</title>
        <authorList>
            <person name="Nagy L.G."/>
            <person name="Riley R."/>
            <person name="Tritt A."/>
            <person name="Adam C."/>
            <person name="Daum C."/>
            <person name="Floudas D."/>
            <person name="Sun H."/>
            <person name="Yadav J.S."/>
            <person name="Pangilinan J."/>
            <person name="Larsson K.H."/>
            <person name="Matsuura K."/>
            <person name="Barry K."/>
            <person name="Labutti K."/>
            <person name="Kuo R."/>
            <person name="Ohm R.A."/>
            <person name="Bhattacharya S.S."/>
            <person name="Shirouzu T."/>
            <person name="Yoshinaga Y."/>
            <person name="Martin F.M."/>
            <person name="Grigoriev I.V."/>
            <person name="Hibbett D.S."/>
        </authorList>
    </citation>
    <scope>NUCLEOTIDE SEQUENCE [LARGE SCALE GENOMIC DNA]</scope>
    <source>
        <strain evidence="4 5">HHB12733</strain>
    </source>
</reference>
<evidence type="ECO:0000259" key="3">
    <source>
        <dbReference type="PROSITE" id="PS50250"/>
    </source>
</evidence>
<dbReference type="AlphaFoldDB" id="A0A165CFL9"/>
<accession>A0A165CFL9</accession>
<proteinExistence type="inferred from homology"/>
<dbReference type="OrthoDB" id="1418352at2759"/>
<dbReference type="SMART" id="SM00088">
    <property type="entry name" value="PINT"/>
    <property type="match status" value="1"/>
</dbReference>
<comment type="similarity">
    <text evidence="1">Belongs to the proteasome subunit S9 family.</text>
</comment>
<dbReference type="Proteomes" id="UP000076842">
    <property type="component" value="Unassembled WGS sequence"/>
</dbReference>
<sequence length="375" mass="41593">MVGGDTRRQATEVAKSDSKQAERILKEIMASKSGMPDATLHEEATGDQEAALMQLAQLYQHEGNAEVLADGSPARTARLRVHVLDGQGKVCQDRCVRLPCLSTALTLCLVRIKLRIFLAQSLEIRLATLVLETRAYRDGLAIHRRLDDKIILTELHLLESKLHQSTQNLPKAKAALTSSRTAASSIYCPPYLQAQLDMQSGLLLEEEKDYKMGTSVLRILLAALKYLLLCKIMLNAPEDVSTIMNVDAMTAIAAAHQARNQQALKDYQPELQSDPTIRAHLSAFYDTLLEQNLLKIIEPFSRVEIAHVPSVVGQPVSQVELKLSQMILDKVFDDTLDQGVGCLVVYDEPEEDHVGNVVDSLYYKVSHMIVGLFPL</sequence>
<dbReference type="SUPFAM" id="SSF46785">
    <property type="entry name" value="Winged helix' DNA-binding domain"/>
    <property type="match status" value="1"/>
</dbReference>
<evidence type="ECO:0000313" key="5">
    <source>
        <dbReference type="Proteomes" id="UP000076842"/>
    </source>
</evidence>
<evidence type="ECO:0000256" key="1">
    <source>
        <dbReference type="ARBA" id="ARBA00007454"/>
    </source>
</evidence>
<gene>
    <name evidence="4" type="ORF">CALCODRAFT_525831</name>
</gene>
<dbReference type="InterPro" id="IPR050871">
    <property type="entry name" value="26S_Proteasome/COP9_Components"/>
</dbReference>
<dbReference type="Pfam" id="PF01399">
    <property type="entry name" value="PCI"/>
    <property type="match status" value="1"/>
</dbReference>
<feature type="domain" description="PCI" evidence="3">
    <location>
        <begin position="184"/>
        <end position="350"/>
    </location>
</feature>
<dbReference type="EMBL" id="KV424150">
    <property type="protein sequence ID" value="KZT50712.1"/>
    <property type="molecule type" value="Genomic_DNA"/>
</dbReference>
<evidence type="ECO:0000313" key="4">
    <source>
        <dbReference type="EMBL" id="KZT50712.1"/>
    </source>
</evidence>
<dbReference type="SMART" id="SM00753">
    <property type="entry name" value="PAM"/>
    <property type="match status" value="1"/>
</dbReference>
<organism evidence="4 5">
    <name type="scientific">Calocera cornea HHB12733</name>
    <dbReference type="NCBI Taxonomy" id="1353952"/>
    <lineage>
        <taxon>Eukaryota</taxon>
        <taxon>Fungi</taxon>
        <taxon>Dikarya</taxon>
        <taxon>Basidiomycota</taxon>
        <taxon>Agaricomycotina</taxon>
        <taxon>Dacrymycetes</taxon>
        <taxon>Dacrymycetales</taxon>
        <taxon>Dacrymycetaceae</taxon>
        <taxon>Calocera</taxon>
    </lineage>
</organism>
<dbReference type="Pfam" id="PF18055">
    <property type="entry name" value="RPN6_N"/>
    <property type="match status" value="1"/>
</dbReference>
<dbReference type="InParanoid" id="A0A165CFL9"/>
<dbReference type="Gene3D" id="1.25.40.570">
    <property type="match status" value="1"/>
</dbReference>
<name>A0A165CFL9_9BASI</name>
<dbReference type="PANTHER" id="PTHR10678">
    <property type="entry name" value="26S PROTEASOME NON-ATPASE REGULATORY SUBUNIT 11/COP9 SIGNALOSOME COMPLEX SUBUNIT 2"/>
    <property type="match status" value="1"/>
</dbReference>
<evidence type="ECO:0000256" key="2">
    <source>
        <dbReference type="ARBA" id="ARBA00022942"/>
    </source>
</evidence>
<protein>
    <submittedName>
        <fullName evidence="4">PCI-domain-containing protein</fullName>
    </submittedName>
</protein>
<dbReference type="PROSITE" id="PS50250">
    <property type="entry name" value="PCI"/>
    <property type="match status" value="1"/>
</dbReference>
<dbReference type="InterPro" id="IPR036390">
    <property type="entry name" value="WH_DNA-bd_sf"/>
</dbReference>
<dbReference type="GO" id="GO:0000502">
    <property type="term" value="C:proteasome complex"/>
    <property type="evidence" value="ECO:0007669"/>
    <property type="project" value="UniProtKB-KW"/>
</dbReference>
<dbReference type="STRING" id="1353952.A0A165CFL9"/>
<dbReference type="InterPro" id="IPR000717">
    <property type="entry name" value="PCI_dom"/>
</dbReference>
<keyword evidence="5" id="KW-1185">Reference proteome</keyword>
<dbReference type="InterPro" id="IPR040773">
    <property type="entry name" value="Rpn6_N"/>
</dbReference>
<keyword evidence="2" id="KW-0647">Proteasome</keyword>